<organism evidence="2 3">
    <name type="scientific">Aeromonas veronii</name>
    <dbReference type="NCBI Taxonomy" id="654"/>
    <lineage>
        <taxon>Bacteria</taxon>
        <taxon>Pseudomonadati</taxon>
        <taxon>Pseudomonadota</taxon>
        <taxon>Gammaproteobacteria</taxon>
        <taxon>Aeromonadales</taxon>
        <taxon>Aeromonadaceae</taxon>
        <taxon>Aeromonas</taxon>
    </lineage>
</organism>
<sequence>MKWDSSIWGESWPDVTFPPMPPTDWFTAIGDAIGELSGQVFDAAMKDVTSIFEDGGTSSNDKTVISIGSASDMIGKVIGKKSDSDTQRRTQPSPSNCISGQVASRQLGAKKAGSEIGVGISEGMRHQAIKANSDQQSYLSERLKKFASYQASFPSGGAGSSITQQLTGVFDANAASIALLLNPYHVLSGAEYVNATMAAESMVGFSVNNGAGSLMKYATSDKFDEATKAGHSVRVMTTLLAAQLPLTKTIASHMATLDKKTSSNTLLFDEVERTYGAESQQYRDLIKSLTHEVPLAIELNKLKAFGNYLRYLQLQQRERLVILKSIEALESIRLFAMQKSSKSGVS</sequence>
<feature type="compositionally biased region" description="Polar residues" evidence="1">
    <location>
        <begin position="89"/>
        <end position="99"/>
    </location>
</feature>
<evidence type="ECO:0000256" key="1">
    <source>
        <dbReference type="SAM" id="MobiDB-lite"/>
    </source>
</evidence>
<dbReference type="Proteomes" id="UP000309618">
    <property type="component" value="Unassembled WGS sequence"/>
</dbReference>
<gene>
    <name evidence="2" type="ORF">E8Q35_15430</name>
</gene>
<dbReference type="RefSeq" id="WP_136502133.1">
    <property type="nucleotide sequence ID" value="NZ_SSUX01000011.1"/>
</dbReference>
<evidence type="ECO:0000313" key="2">
    <source>
        <dbReference type="EMBL" id="THJ43694.1"/>
    </source>
</evidence>
<proteinExistence type="predicted"/>
<reference evidence="2 3" key="1">
    <citation type="submission" date="2019-04" db="EMBL/GenBank/DDBJ databases">
        <title>Comparative genomics of Aeromonas veronii strains pathogenic to fish.</title>
        <authorList>
            <person name="Cascarano M.C."/>
            <person name="Smyrli M."/>
            <person name="Katharios P."/>
        </authorList>
    </citation>
    <scope>NUCLEOTIDE SEQUENCE [LARGE SCALE GENOMIC DNA]</scope>
    <source>
        <strain evidence="2 3">XU1</strain>
    </source>
</reference>
<protein>
    <submittedName>
        <fullName evidence="2">Uncharacterized protein</fullName>
    </submittedName>
</protein>
<dbReference type="EMBL" id="SSUX01000011">
    <property type="protein sequence ID" value="THJ43694.1"/>
    <property type="molecule type" value="Genomic_DNA"/>
</dbReference>
<comment type="caution">
    <text evidence="2">The sequence shown here is derived from an EMBL/GenBank/DDBJ whole genome shotgun (WGS) entry which is preliminary data.</text>
</comment>
<evidence type="ECO:0000313" key="3">
    <source>
        <dbReference type="Proteomes" id="UP000309618"/>
    </source>
</evidence>
<dbReference type="AlphaFoldDB" id="A0A4S5CD26"/>
<accession>A0A4S5CD26</accession>
<feature type="region of interest" description="Disordered" evidence="1">
    <location>
        <begin position="80"/>
        <end position="99"/>
    </location>
</feature>
<name>A0A4S5CD26_AERVE</name>